<dbReference type="GO" id="GO:0016887">
    <property type="term" value="F:ATP hydrolysis activity"/>
    <property type="evidence" value="ECO:0007669"/>
    <property type="project" value="InterPro"/>
</dbReference>
<dbReference type="HOGENOM" id="CLU_487470_0_0_1"/>
<reference evidence="4" key="1">
    <citation type="journal article" date="2013" name="Genome Announc.">
        <title>Draft genome sequence of the grapevine dieback fungus Eutypa lata UCR-EL1.</title>
        <authorList>
            <person name="Blanco-Ulate B."/>
            <person name="Rolshausen P.E."/>
            <person name="Cantu D."/>
        </authorList>
    </citation>
    <scope>NUCLEOTIDE SEQUENCE [LARGE SCALE GENOMIC DNA]</scope>
    <source>
        <strain evidence="4">UCR-EL1</strain>
    </source>
</reference>
<keyword evidence="4" id="KW-1185">Reference proteome</keyword>
<dbReference type="GO" id="GO:0005524">
    <property type="term" value="F:ATP binding"/>
    <property type="evidence" value="ECO:0007669"/>
    <property type="project" value="InterPro"/>
</dbReference>
<dbReference type="Gene3D" id="3.30.1370.100">
    <property type="entry name" value="MutL, C-terminal domain, regulatory subdomain"/>
    <property type="match status" value="1"/>
</dbReference>
<dbReference type="SMART" id="SM00853">
    <property type="entry name" value="MutL_C"/>
    <property type="match status" value="1"/>
</dbReference>
<dbReference type="InterPro" id="IPR037198">
    <property type="entry name" value="MutL_C_sf"/>
</dbReference>
<dbReference type="InterPro" id="IPR042120">
    <property type="entry name" value="MutL_C_dimsub"/>
</dbReference>
<dbReference type="GO" id="GO:0140664">
    <property type="term" value="F:ATP-dependent DNA damage sensor activity"/>
    <property type="evidence" value="ECO:0007669"/>
    <property type="project" value="InterPro"/>
</dbReference>
<dbReference type="OrthoDB" id="429932at2759"/>
<dbReference type="AlphaFoldDB" id="M7T0L7"/>
<dbReference type="InterPro" id="IPR042121">
    <property type="entry name" value="MutL_C_regsub"/>
</dbReference>
<accession>M7T0L7</accession>
<proteinExistence type="predicted"/>
<sequence length="559" mass="62979">MAGPGIEPATAERPNTSLIIIDQHAADERCRVETLLGEYFETVEGNPSPDRSVVDTVPTQQRPAAVVRARAEVLEKPLKFDISTTDALQFGRLADHFRRWGIWYEVDDYSPQPLPATTSKSQGGRGGRPSQQLKIQKLPPSIAERCRLEPRLLIELLRKEAWKEQEPNGAAGEHDRGDGGGDSSRHWLARLHGCPQAILDMINSRACRSAIMFNDELSRAECVGLVRRLADCALPFQCAHGRPSMVPLLDLGSGGAGGGAVGLVDGVGWDVIAYTSHCDVINNTIRLYSAVFRKMFEKVSEDQQPEAVDYFVHEGLFWPIMLNWYKFPHQENVMKYFEAHSEPPEEPAMELPPLSPMWTRALERCFVRIYTMPLKDKPPEDKPLEDKPLEDKLVLLSNFHSFASMLWDNNFIDHDRFVVKALVNAFEIDHPPCEVGSYLHRIGFWAEKDRFGKLRGQIANNSNAAATGTGTDTTPKIEPYPCGPLYSQVMGQDVGTLSGVVDARRWNWWLARYVKLAREWEISEYVLQAEGTENEKLPIEQPSPLFTNRETTITIKMEE</sequence>
<feature type="region of interest" description="Disordered" evidence="1">
    <location>
        <begin position="111"/>
        <end position="136"/>
    </location>
</feature>
<dbReference type="PANTHER" id="PTHR10073">
    <property type="entry name" value="DNA MISMATCH REPAIR PROTEIN MLH, PMS, MUTL"/>
    <property type="match status" value="1"/>
</dbReference>
<dbReference type="STRING" id="1287681.M7T0L7"/>
<dbReference type="GO" id="GO:0032300">
    <property type="term" value="C:mismatch repair complex"/>
    <property type="evidence" value="ECO:0007669"/>
    <property type="project" value="InterPro"/>
</dbReference>
<dbReference type="Proteomes" id="UP000012174">
    <property type="component" value="Unassembled WGS sequence"/>
</dbReference>
<dbReference type="PANTHER" id="PTHR10073:SF47">
    <property type="entry name" value="DNA MISMATCH REPAIR PROTEIN MLH3"/>
    <property type="match status" value="1"/>
</dbReference>
<evidence type="ECO:0000256" key="1">
    <source>
        <dbReference type="SAM" id="MobiDB-lite"/>
    </source>
</evidence>
<dbReference type="GO" id="GO:0006298">
    <property type="term" value="P:mismatch repair"/>
    <property type="evidence" value="ECO:0007669"/>
    <property type="project" value="InterPro"/>
</dbReference>
<evidence type="ECO:0000313" key="4">
    <source>
        <dbReference type="Proteomes" id="UP000012174"/>
    </source>
</evidence>
<gene>
    <name evidence="3" type="ORF">UCREL1_2608</name>
</gene>
<evidence type="ECO:0000259" key="2">
    <source>
        <dbReference type="SMART" id="SM00853"/>
    </source>
</evidence>
<organism evidence="3 4">
    <name type="scientific">Eutypa lata (strain UCR-EL1)</name>
    <name type="common">Grapevine dieback disease fungus</name>
    <name type="synonym">Eutypa armeniacae</name>
    <dbReference type="NCBI Taxonomy" id="1287681"/>
    <lineage>
        <taxon>Eukaryota</taxon>
        <taxon>Fungi</taxon>
        <taxon>Dikarya</taxon>
        <taxon>Ascomycota</taxon>
        <taxon>Pezizomycotina</taxon>
        <taxon>Sordariomycetes</taxon>
        <taxon>Xylariomycetidae</taxon>
        <taxon>Xylariales</taxon>
        <taxon>Diatrypaceae</taxon>
        <taxon>Eutypa</taxon>
    </lineage>
</organism>
<feature type="region of interest" description="Disordered" evidence="1">
    <location>
        <begin position="164"/>
        <end position="183"/>
    </location>
</feature>
<dbReference type="KEGG" id="ela:UCREL1_2608"/>
<dbReference type="Gene3D" id="3.30.1540.20">
    <property type="entry name" value="MutL, C-terminal domain, dimerisation subdomain"/>
    <property type="match status" value="2"/>
</dbReference>
<dbReference type="EMBL" id="KB705880">
    <property type="protein sequence ID" value="EMR70368.1"/>
    <property type="molecule type" value="Genomic_DNA"/>
</dbReference>
<protein>
    <submittedName>
        <fullName evidence="3">Putative dna mismatch repair protein</fullName>
    </submittedName>
</protein>
<dbReference type="eggNOG" id="KOG1977">
    <property type="taxonomic scope" value="Eukaryota"/>
</dbReference>
<evidence type="ECO:0000313" key="3">
    <source>
        <dbReference type="EMBL" id="EMR70368.1"/>
    </source>
</evidence>
<dbReference type="InterPro" id="IPR038973">
    <property type="entry name" value="MutL/Mlh/Pms-like"/>
</dbReference>
<name>M7T0L7_EUTLA</name>
<feature type="domain" description="MutL C-terminal dimerisation" evidence="2">
    <location>
        <begin position="9"/>
        <end position="217"/>
    </location>
</feature>
<dbReference type="SUPFAM" id="SSF118116">
    <property type="entry name" value="DNA mismatch repair protein MutL"/>
    <property type="match status" value="1"/>
</dbReference>
<dbReference type="InterPro" id="IPR014790">
    <property type="entry name" value="MutL_C"/>
</dbReference>